<dbReference type="AlphaFoldDB" id="A0A2P2ME79"/>
<keyword evidence="1" id="KW-0812">Transmembrane</keyword>
<name>A0A2P2ME79_RHIMU</name>
<evidence type="ECO:0000313" key="2">
    <source>
        <dbReference type="EMBL" id="MBX28511.1"/>
    </source>
</evidence>
<dbReference type="EMBL" id="GGEC01048027">
    <property type="protein sequence ID" value="MBX28511.1"/>
    <property type="molecule type" value="Transcribed_RNA"/>
</dbReference>
<protein>
    <submittedName>
        <fullName evidence="2">Uncharacterized protein</fullName>
    </submittedName>
</protein>
<sequence>MYQLKVSFIINSWLTSQQQIWNIFWRSGCNSSDSFSSNIINYSNNSSFIISKSFCRSGNSLMLDKHCLNICCMDKYLSLVYYILMLILLEPTVFLTRLSWSRNFCRSCNNKPSIP</sequence>
<proteinExistence type="predicted"/>
<feature type="transmembrane region" description="Helical" evidence="1">
    <location>
        <begin position="79"/>
        <end position="100"/>
    </location>
</feature>
<organism evidence="2">
    <name type="scientific">Rhizophora mucronata</name>
    <name type="common">Asiatic mangrove</name>
    <dbReference type="NCBI Taxonomy" id="61149"/>
    <lineage>
        <taxon>Eukaryota</taxon>
        <taxon>Viridiplantae</taxon>
        <taxon>Streptophyta</taxon>
        <taxon>Embryophyta</taxon>
        <taxon>Tracheophyta</taxon>
        <taxon>Spermatophyta</taxon>
        <taxon>Magnoliopsida</taxon>
        <taxon>eudicotyledons</taxon>
        <taxon>Gunneridae</taxon>
        <taxon>Pentapetalae</taxon>
        <taxon>rosids</taxon>
        <taxon>fabids</taxon>
        <taxon>Malpighiales</taxon>
        <taxon>Rhizophoraceae</taxon>
        <taxon>Rhizophora</taxon>
    </lineage>
</organism>
<evidence type="ECO:0000256" key="1">
    <source>
        <dbReference type="SAM" id="Phobius"/>
    </source>
</evidence>
<keyword evidence="1" id="KW-1133">Transmembrane helix</keyword>
<reference evidence="2" key="1">
    <citation type="submission" date="2018-02" db="EMBL/GenBank/DDBJ databases">
        <title>Rhizophora mucronata_Transcriptome.</title>
        <authorList>
            <person name="Meera S.P."/>
            <person name="Sreeshan A."/>
            <person name="Augustine A."/>
        </authorList>
    </citation>
    <scope>NUCLEOTIDE SEQUENCE</scope>
    <source>
        <tissue evidence="2">Leaf</tissue>
    </source>
</reference>
<keyword evidence="1" id="KW-0472">Membrane</keyword>
<accession>A0A2P2ME79</accession>